<keyword evidence="8" id="KW-1185">Reference proteome</keyword>
<dbReference type="AlphaFoldDB" id="A0A8J2RGA1"/>
<dbReference type="InterPro" id="IPR008253">
    <property type="entry name" value="Marvel"/>
</dbReference>
<evidence type="ECO:0000313" key="7">
    <source>
        <dbReference type="EMBL" id="CAH0100469.1"/>
    </source>
</evidence>
<protein>
    <recommendedName>
        <fullName evidence="6">MARVEL domain-containing protein</fullName>
    </recommendedName>
</protein>
<dbReference type="InterPro" id="IPR038976">
    <property type="entry name" value="Ssk"/>
</dbReference>
<feature type="transmembrane region" description="Helical" evidence="5">
    <location>
        <begin position="84"/>
        <end position="102"/>
    </location>
</feature>
<name>A0A8J2RGA1_9CRUS</name>
<evidence type="ECO:0000256" key="5">
    <source>
        <dbReference type="SAM" id="Phobius"/>
    </source>
</evidence>
<feature type="transmembrane region" description="Helical" evidence="5">
    <location>
        <begin position="49"/>
        <end position="72"/>
    </location>
</feature>
<evidence type="ECO:0000256" key="1">
    <source>
        <dbReference type="ARBA" id="ARBA00004141"/>
    </source>
</evidence>
<feature type="domain" description="MARVEL" evidence="6">
    <location>
        <begin position="9"/>
        <end position="178"/>
    </location>
</feature>
<evidence type="ECO:0000259" key="6">
    <source>
        <dbReference type="Pfam" id="PF01284"/>
    </source>
</evidence>
<dbReference type="PANTHER" id="PTHR36692:SF3">
    <property type="entry name" value="PROTEIN SNAKESKIN"/>
    <property type="match status" value="1"/>
</dbReference>
<comment type="subcellular location">
    <subcellularLocation>
        <location evidence="1">Membrane</location>
        <topology evidence="1">Multi-pass membrane protein</topology>
    </subcellularLocation>
</comment>
<dbReference type="Proteomes" id="UP000789390">
    <property type="component" value="Unassembled WGS sequence"/>
</dbReference>
<keyword evidence="4 5" id="KW-0472">Membrane</keyword>
<dbReference type="Pfam" id="PF01284">
    <property type="entry name" value="MARVEL"/>
    <property type="match status" value="1"/>
</dbReference>
<feature type="transmembrane region" description="Helical" evidence="5">
    <location>
        <begin position="160"/>
        <end position="180"/>
    </location>
</feature>
<sequence>MADFRLLARTHGFMKLAEIIIAIVCLILIRTYSLNFGGDVTTGSFHDRYNVGLVTVGGMLLVSLPLLISYLWSTSGTYQPFLEIIYNTLGFILFLTVGSLALDHYRNYAGVTHTGNDNNRGDTNPNNNWFGTTNSTWADSGIGKAFGWGNTTENANAGKALGALCIINAFFYLTDAALALRQGSTV</sequence>
<keyword evidence="3 5" id="KW-1133">Transmembrane helix</keyword>
<dbReference type="GO" id="GO:0019991">
    <property type="term" value="P:septate junction assembly"/>
    <property type="evidence" value="ECO:0007669"/>
    <property type="project" value="InterPro"/>
</dbReference>
<organism evidence="7 8">
    <name type="scientific">Daphnia galeata</name>
    <dbReference type="NCBI Taxonomy" id="27404"/>
    <lineage>
        <taxon>Eukaryota</taxon>
        <taxon>Metazoa</taxon>
        <taxon>Ecdysozoa</taxon>
        <taxon>Arthropoda</taxon>
        <taxon>Crustacea</taxon>
        <taxon>Branchiopoda</taxon>
        <taxon>Diplostraca</taxon>
        <taxon>Cladocera</taxon>
        <taxon>Anomopoda</taxon>
        <taxon>Daphniidae</taxon>
        <taxon>Daphnia</taxon>
    </lineage>
</organism>
<dbReference type="PANTHER" id="PTHR36692">
    <property type="entry name" value="PROTEIN SNAKESKIN"/>
    <property type="match status" value="1"/>
</dbReference>
<proteinExistence type="predicted"/>
<evidence type="ECO:0000256" key="4">
    <source>
        <dbReference type="ARBA" id="ARBA00023136"/>
    </source>
</evidence>
<evidence type="ECO:0000313" key="8">
    <source>
        <dbReference type="Proteomes" id="UP000789390"/>
    </source>
</evidence>
<keyword evidence="2 5" id="KW-0812">Transmembrane</keyword>
<feature type="transmembrane region" description="Helical" evidence="5">
    <location>
        <begin position="12"/>
        <end position="29"/>
    </location>
</feature>
<reference evidence="7" key="1">
    <citation type="submission" date="2021-11" db="EMBL/GenBank/DDBJ databases">
        <authorList>
            <person name="Schell T."/>
        </authorList>
    </citation>
    <scope>NUCLEOTIDE SEQUENCE</scope>
    <source>
        <strain evidence="7">M5</strain>
    </source>
</reference>
<comment type="caution">
    <text evidence="7">The sequence shown here is derived from an EMBL/GenBank/DDBJ whole genome shotgun (WGS) entry which is preliminary data.</text>
</comment>
<evidence type="ECO:0000256" key="2">
    <source>
        <dbReference type="ARBA" id="ARBA00022692"/>
    </source>
</evidence>
<evidence type="ECO:0000256" key="3">
    <source>
        <dbReference type="ARBA" id="ARBA00022989"/>
    </source>
</evidence>
<dbReference type="EMBL" id="CAKKLH010000036">
    <property type="protein sequence ID" value="CAH0100469.1"/>
    <property type="molecule type" value="Genomic_DNA"/>
</dbReference>
<dbReference type="GO" id="GO:0005886">
    <property type="term" value="C:plasma membrane"/>
    <property type="evidence" value="ECO:0007669"/>
    <property type="project" value="TreeGrafter"/>
</dbReference>
<accession>A0A8J2RGA1</accession>
<dbReference type="OrthoDB" id="6349064at2759"/>
<gene>
    <name evidence="7" type="ORF">DGAL_LOCUS2699</name>
</gene>